<dbReference type="Gene3D" id="2.60.40.10">
    <property type="entry name" value="Immunoglobulins"/>
    <property type="match status" value="2"/>
</dbReference>
<sequence length="1536" mass="170147">MFVPIASRKPLYLKCIALIVTASLLCSLLPMKGKELAKASPANLMANHSFESGVSNPDNWTFLSAATSGSWQWDPASSHDGSKSAKLILSATTDRAVMDQKYISVTAGQSYRFINYAKTESFTGQAFSVMYWYDADKTLIRTEQNIPWQEHLPLTGLGSDWSKHELIVTAPSNAAYAHVQLHAWKGTGQVWYDDIRLEPYTSADTIAPRSGTHNKALAASLPLHIWHMPVNNHVIETVQYNGSLLQEGTDYERSGRIISLSPLFMNTLPAGQHELLLSLSSGGTLPYSLTVIEEESQTSNLALNPGFENGTTAPEGWNISGEAYGYWSWESADVPEGSKAVKLVSEDGTGRLALSQQHPVRSGLAYQLSAQYRGHMANGAPALKMQWLDAAGGILSEAVAEGLGQAESWTKLYHEQIAPTDAVSAIISIEVAQSSGAVSFDDVVFQARNELGNPYFANGEDSPYFWSLETGGAGQASTESIGASRHVLLSSPDSSSEDRAALLSPVMSIQPEKMYAASFSVQTDGTAIPALSLFWLNEDGETVGTVRQKGELSSDWTSLSAVQFAPKRASYALLAVDFAQGAGQLRIRHGELRETLISGYKELIPVTDVEDIREELVPADFWTKFPTSELDIPDASVWSQDVLRNFFFGPSLNLEIEYPLSISETVASRDQSIPELDGLLGQPVGSGPSLAIAGDIPHRPFMKSHFYHSDRYYPRRPSDHLLKEYFPAYVLTGDASFKERAQEIIAFMDYSQWKEDGSNAFVEDFYPEEYSPRPEWAGGWDFLFDWRWTDASGYTWELHEPDHHVLSSAAMSLMYAYEMLEADEDYLDMASTFFYHQVPRYGFHKGVWNNRAYYWTEYNPSGGELDVPANDAIDNIQALVAAGIAMAAYYETDEQLKRQYLEFARGLLWYLVREYAYDGRFYYYGAEIPNNKDRAVSHDRAVLIPAYLAMVYMYKSGMDISDLLEGFSDVEEEYNEMWAFLQNRSWMKVFKLYDGTPAPNETLTFTTYAQITNDGLQDARFKDIISASDFHVPAQLNVRMSKVLPPAAEQPYWSIDPEHDIVWTVSSEELQEGVSVPFELEKWDIVKISYELTALDSFNRLEAQDTDAELFGWNIDSANRALFIRSTSGSGGNRPHAQTMPLRLSLSLNADNFLSYSARLLFPLEDEIAVTLQPQPAPAAQPYTAPAADGPLHASEYIYPVQSLMPAHSTSGDVIVDDFYNDRGKLFQANAVGDQVTFQFPLPAPEQEYQVLANYAKAKNRGIVSMQLDGLQQGAVIDGYTTAALPQWAQHENVLGIDQGTRVLAEGSHAVTYEITGKNSQSSGYYAGIYDALVLKPIAAAGSTSSPGKPVLSHDNGHDHGIKDGRYNIAMNMWWGNNGTSYKLYENGKLLDAEWLLDKGTSAQSVTTSVYGRSNGTYHYYAVLSNAYGETTSDELVVTVTDANPAKPILSHDNWDGDGQFIIDMNMWWGTNGSVYRLYENDTLIDTQSIASSTPDAQHVVTAVVNKPAGTYVYYCELVNDAGVTRSDTITVIVEP</sequence>
<gene>
    <name evidence="1" type="ORF">ACFQ2I_03645</name>
</gene>
<dbReference type="RefSeq" id="WP_377562253.1">
    <property type="nucleotide sequence ID" value="NZ_JBHTJZ010000005.1"/>
</dbReference>
<dbReference type="InterPro" id="IPR013783">
    <property type="entry name" value="Ig-like_fold"/>
</dbReference>
<dbReference type="Gene3D" id="2.60.120.260">
    <property type="entry name" value="Galactose-binding domain-like"/>
    <property type="match status" value="3"/>
</dbReference>
<dbReference type="EMBL" id="JBHTJZ010000005">
    <property type="protein sequence ID" value="MFD0958473.1"/>
    <property type="molecule type" value="Genomic_DNA"/>
</dbReference>
<evidence type="ECO:0000313" key="2">
    <source>
        <dbReference type="Proteomes" id="UP001596989"/>
    </source>
</evidence>
<dbReference type="Proteomes" id="UP001596989">
    <property type="component" value="Unassembled WGS sequence"/>
</dbReference>
<accession>A0ABW3HLT6</accession>
<organism evidence="1 2">
    <name type="scientific">Paenibacillus chungangensis</name>
    <dbReference type="NCBI Taxonomy" id="696535"/>
    <lineage>
        <taxon>Bacteria</taxon>
        <taxon>Bacillati</taxon>
        <taxon>Bacillota</taxon>
        <taxon>Bacilli</taxon>
        <taxon>Bacillales</taxon>
        <taxon>Paenibacillaceae</taxon>
        <taxon>Paenibacillus</taxon>
    </lineage>
</organism>
<name>A0ABW3HLT6_9BACL</name>
<evidence type="ECO:0000313" key="1">
    <source>
        <dbReference type="EMBL" id="MFD0958473.1"/>
    </source>
</evidence>
<reference evidence="2" key="1">
    <citation type="journal article" date="2019" name="Int. J. Syst. Evol. Microbiol.">
        <title>The Global Catalogue of Microorganisms (GCM) 10K type strain sequencing project: providing services to taxonomists for standard genome sequencing and annotation.</title>
        <authorList>
            <consortium name="The Broad Institute Genomics Platform"/>
            <consortium name="The Broad Institute Genome Sequencing Center for Infectious Disease"/>
            <person name="Wu L."/>
            <person name="Ma J."/>
        </authorList>
    </citation>
    <scope>NUCLEOTIDE SEQUENCE [LARGE SCALE GENOMIC DNA]</scope>
    <source>
        <strain evidence="2">CCUG 59129</strain>
    </source>
</reference>
<comment type="caution">
    <text evidence="1">The sequence shown here is derived from an EMBL/GenBank/DDBJ whole genome shotgun (WGS) entry which is preliminary data.</text>
</comment>
<dbReference type="InterPro" id="IPR014756">
    <property type="entry name" value="Ig_E-set"/>
</dbReference>
<proteinExistence type="predicted"/>
<keyword evidence="2" id="KW-1185">Reference proteome</keyword>
<protein>
    <submittedName>
        <fullName evidence="1">Uncharacterized protein</fullName>
    </submittedName>
</protein>
<dbReference type="SUPFAM" id="SSF81296">
    <property type="entry name" value="E set domains"/>
    <property type="match status" value="3"/>
</dbReference>